<reference evidence="3" key="1">
    <citation type="submission" date="2016-06" db="UniProtKB">
        <authorList>
            <consortium name="WormBaseParasite"/>
        </authorList>
    </citation>
    <scope>IDENTIFICATION</scope>
</reference>
<evidence type="ECO:0000313" key="3">
    <source>
        <dbReference type="WBParaSite" id="TCNE_0000022701-mRNA-1"/>
    </source>
</evidence>
<evidence type="ECO:0000313" key="1">
    <source>
        <dbReference type="EMBL" id="VDM23858.1"/>
    </source>
</evidence>
<reference evidence="1 2" key="2">
    <citation type="submission" date="2018-11" db="EMBL/GenBank/DDBJ databases">
        <authorList>
            <consortium name="Pathogen Informatics"/>
        </authorList>
    </citation>
    <scope>NUCLEOTIDE SEQUENCE [LARGE SCALE GENOMIC DNA]</scope>
</reference>
<dbReference type="WBParaSite" id="TCNE_0000022701-mRNA-1">
    <property type="protein sequence ID" value="TCNE_0000022701-mRNA-1"/>
    <property type="gene ID" value="TCNE_0000022701"/>
</dbReference>
<evidence type="ECO:0000313" key="2">
    <source>
        <dbReference type="Proteomes" id="UP000050794"/>
    </source>
</evidence>
<dbReference type="AlphaFoldDB" id="A0A183TVF8"/>
<dbReference type="Proteomes" id="UP000050794">
    <property type="component" value="Unassembled WGS sequence"/>
</dbReference>
<organism evidence="2 3">
    <name type="scientific">Toxocara canis</name>
    <name type="common">Canine roundworm</name>
    <dbReference type="NCBI Taxonomy" id="6265"/>
    <lineage>
        <taxon>Eukaryota</taxon>
        <taxon>Metazoa</taxon>
        <taxon>Ecdysozoa</taxon>
        <taxon>Nematoda</taxon>
        <taxon>Chromadorea</taxon>
        <taxon>Rhabditida</taxon>
        <taxon>Spirurina</taxon>
        <taxon>Ascaridomorpha</taxon>
        <taxon>Ascaridoidea</taxon>
        <taxon>Toxocaridae</taxon>
        <taxon>Toxocara</taxon>
    </lineage>
</organism>
<sequence length="127" mass="13977">MTKRAGRCRGIIYGVNVRFKNSGRIGGSGCAVWCNVGESGVALGMRCLCVCVSKVGVLFGACSLLIRYVCSALRAQDPPQEEARERRCIDRQCVVVCNRHAVLLLFSTHSYNFNYYIATLHIAPHGH</sequence>
<accession>A0A183TVF8</accession>
<keyword evidence="2" id="KW-1185">Reference proteome</keyword>
<name>A0A183TVF8_TOXCA</name>
<protein>
    <submittedName>
        <fullName evidence="3">Secreted protein</fullName>
    </submittedName>
</protein>
<proteinExistence type="predicted"/>
<dbReference type="EMBL" id="UYWY01000084">
    <property type="protein sequence ID" value="VDM23858.1"/>
    <property type="molecule type" value="Genomic_DNA"/>
</dbReference>
<gene>
    <name evidence="1" type="ORF">TCNE_LOCUS228</name>
</gene>